<dbReference type="InterPro" id="IPR021858">
    <property type="entry name" value="Fun_TF"/>
</dbReference>
<accession>A0A317X2A7</accession>
<dbReference type="GO" id="GO:0003700">
    <property type="term" value="F:DNA-binding transcription factor activity"/>
    <property type="evidence" value="ECO:0007669"/>
    <property type="project" value="TreeGrafter"/>
</dbReference>
<comment type="caution">
    <text evidence="4">The sequence shown here is derived from an EMBL/GenBank/DDBJ whole genome shotgun (WGS) entry which is preliminary data.</text>
</comment>
<feature type="region of interest" description="Disordered" evidence="3">
    <location>
        <begin position="86"/>
        <end position="147"/>
    </location>
</feature>
<dbReference type="PANTHER" id="PTHR37534:SF24">
    <property type="entry name" value="MISCELLANEOUS ZN(II)2CYS6 TRANSCRIPTION FACTOR (EUROFUNG)-RELATED"/>
    <property type="match status" value="1"/>
</dbReference>
<dbReference type="GeneID" id="37069914"/>
<dbReference type="PANTHER" id="PTHR37534">
    <property type="entry name" value="TRANSCRIPTIONAL ACTIVATOR PROTEIN UGA3"/>
    <property type="match status" value="1"/>
</dbReference>
<evidence type="ECO:0000313" key="4">
    <source>
        <dbReference type="EMBL" id="PWY92696.1"/>
    </source>
</evidence>
<evidence type="ECO:0000256" key="2">
    <source>
        <dbReference type="ARBA" id="ARBA00023242"/>
    </source>
</evidence>
<evidence type="ECO:0000256" key="1">
    <source>
        <dbReference type="ARBA" id="ARBA00004123"/>
    </source>
</evidence>
<gene>
    <name evidence="4" type="ORF">BO70DRAFT_425367</name>
</gene>
<organism evidence="4 5">
    <name type="scientific">Aspergillus heteromorphus CBS 117.55</name>
    <dbReference type="NCBI Taxonomy" id="1448321"/>
    <lineage>
        <taxon>Eukaryota</taxon>
        <taxon>Fungi</taxon>
        <taxon>Dikarya</taxon>
        <taxon>Ascomycota</taxon>
        <taxon>Pezizomycotina</taxon>
        <taxon>Eurotiomycetes</taxon>
        <taxon>Eurotiomycetidae</taxon>
        <taxon>Eurotiales</taxon>
        <taxon>Aspergillaceae</taxon>
        <taxon>Aspergillus</taxon>
        <taxon>Aspergillus subgen. Circumdati</taxon>
    </lineage>
</organism>
<feature type="compositionally biased region" description="Polar residues" evidence="3">
    <location>
        <begin position="135"/>
        <end position="144"/>
    </location>
</feature>
<dbReference type="GO" id="GO:0045944">
    <property type="term" value="P:positive regulation of transcription by RNA polymerase II"/>
    <property type="evidence" value="ECO:0007669"/>
    <property type="project" value="TreeGrafter"/>
</dbReference>
<feature type="region of interest" description="Disordered" evidence="3">
    <location>
        <begin position="170"/>
        <end position="202"/>
    </location>
</feature>
<reference evidence="4 5" key="1">
    <citation type="submission" date="2016-12" db="EMBL/GenBank/DDBJ databases">
        <title>The genomes of Aspergillus section Nigri reveals drivers in fungal speciation.</title>
        <authorList>
            <consortium name="DOE Joint Genome Institute"/>
            <person name="Vesth T.C."/>
            <person name="Nybo J."/>
            <person name="Theobald S."/>
            <person name="Brandl J."/>
            <person name="Frisvad J.C."/>
            <person name="Nielsen K.F."/>
            <person name="Lyhne E.K."/>
            <person name="Kogle M.E."/>
            <person name="Kuo A."/>
            <person name="Riley R."/>
            <person name="Clum A."/>
            <person name="Nolan M."/>
            <person name="Lipzen A."/>
            <person name="Salamov A."/>
            <person name="Henrissat B."/>
            <person name="Wiebenga A."/>
            <person name="De Vries R.P."/>
            <person name="Grigoriev I.V."/>
            <person name="Mortensen U.H."/>
            <person name="Andersen M.R."/>
            <person name="Baker S.E."/>
        </authorList>
    </citation>
    <scope>NUCLEOTIDE SEQUENCE [LARGE SCALE GENOMIC DNA]</scope>
    <source>
        <strain evidence="4 5">CBS 117.55</strain>
    </source>
</reference>
<dbReference type="Pfam" id="PF11951">
    <property type="entry name" value="Fungal_trans_2"/>
    <property type="match status" value="1"/>
</dbReference>
<sequence>MVQSGDMEAREHRHTFLGRRVVAGLFLVTLADMSQSGKSSHRLPLIIAARPRTAAHSVWGISTAIAAAAPFPKRQRLSLSSLEEHVLPTPTHPRSDPPGWPPLQPDPCHSVDLNEHNNYTSPKSGGDGGPFHSPATGSWTQDGFSQDPGYLASQEELRCVILSLANSAAPTRVSSPDTVREEEGSEQARQLKSYRPEQRGEHLQPLLSSRTHIADLKNYMPIKFNWADGKAQRSLLLARMFDSQCTLRQKVPALARTFPPLSYAILAISARQIERKKGIRNWFDGLELYQEAIRRLGPLLHLRDPKIVAARVLLCCLEMMSARAQDRRPHLEGCAALLDASGIHGFSKGLLQAVFWCYARMDHCGGALISDGTQTTLLHPSKWLPPVVRQRMHTTQLRCLSLR</sequence>
<dbReference type="EMBL" id="MSFL01000001">
    <property type="protein sequence ID" value="PWY92696.1"/>
    <property type="molecule type" value="Genomic_DNA"/>
</dbReference>
<keyword evidence="2" id="KW-0539">Nucleus</keyword>
<dbReference type="OrthoDB" id="415590at2759"/>
<comment type="subcellular location">
    <subcellularLocation>
        <location evidence="1">Nucleus</location>
    </subcellularLocation>
</comment>
<dbReference type="GO" id="GO:0000976">
    <property type="term" value="F:transcription cis-regulatory region binding"/>
    <property type="evidence" value="ECO:0007669"/>
    <property type="project" value="TreeGrafter"/>
</dbReference>
<dbReference type="RefSeq" id="XP_025404435.1">
    <property type="nucleotide sequence ID" value="XM_025547677.1"/>
</dbReference>
<evidence type="ECO:0000256" key="3">
    <source>
        <dbReference type="SAM" id="MobiDB-lite"/>
    </source>
</evidence>
<feature type="compositionally biased region" description="Pro residues" evidence="3">
    <location>
        <begin position="96"/>
        <end position="105"/>
    </location>
</feature>
<dbReference type="AlphaFoldDB" id="A0A317X2A7"/>
<evidence type="ECO:0008006" key="6">
    <source>
        <dbReference type="Google" id="ProtNLM"/>
    </source>
</evidence>
<dbReference type="GO" id="GO:0005634">
    <property type="term" value="C:nucleus"/>
    <property type="evidence" value="ECO:0007669"/>
    <property type="project" value="UniProtKB-SubCell"/>
</dbReference>
<keyword evidence="5" id="KW-1185">Reference proteome</keyword>
<dbReference type="Proteomes" id="UP000247233">
    <property type="component" value="Unassembled WGS sequence"/>
</dbReference>
<dbReference type="STRING" id="1448321.A0A317X2A7"/>
<dbReference type="VEuPathDB" id="FungiDB:BO70DRAFT_425367"/>
<name>A0A317X2A7_9EURO</name>
<evidence type="ECO:0000313" key="5">
    <source>
        <dbReference type="Proteomes" id="UP000247233"/>
    </source>
</evidence>
<proteinExistence type="predicted"/>
<protein>
    <recommendedName>
        <fullName evidence="6">C6 transcription factor</fullName>
    </recommendedName>
</protein>